<dbReference type="EC" id="2.7.7.6" evidence="1"/>
<accession>A0AAW9HYI6</accession>
<dbReference type="Proteomes" id="UP001288778">
    <property type="component" value="Unassembled WGS sequence"/>
</dbReference>
<dbReference type="GO" id="GO:0003899">
    <property type="term" value="F:DNA-directed RNA polymerase activity"/>
    <property type="evidence" value="ECO:0007669"/>
    <property type="project" value="UniProtKB-EC"/>
</dbReference>
<keyword evidence="1" id="KW-0808">Transferase</keyword>
<name>A0AAW9HYI6_CLOPF</name>
<evidence type="ECO:0000313" key="1">
    <source>
        <dbReference type="EMBL" id="MDZ4910759.1"/>
    </source>
</evidence>
<comment type="caution">
    <text evidence="1">The sequence shown here is derived from an EMBL/GenBank/DDBJ whole genome shotgun (WGS) entry which is preliminary data.</text>
</comment>
<feature type="non-terminal residue" evidence="1">
    <location>
        <position position="51"/>
    </location>
</feature>
<reference evidence="1" key="1">
    <citation type="submission" date="2019-11" db="EMBL/GenBank/DDBJ databases">
        <title>Characterization of Clostridium perfringens isolates from swine manure treated agricultural soils.</title>
        <authorList>
            <person name="Wushke S.T."/>
        </authorList>
    </citation>
    <scope>NUCLEOTIDE SEQUENCE</scope>
    <source>
        <strain evidence="1">X94</strain>
    </source>
</reference>
<organism evidence="1 2">
    <name type="scientific">Clostridium perfringens</name>
    <dbReference type="NCBI Taxonomy" id="1502"/>
    <lineage>
        <taxon>Bacteria</taxon>
        <taxon>Bacillati</taxon>
        <taxon>Bacillota</taxon>
        <taxon>Clostridia</taxon>
        <taxon>Eubacteriales</taxon>
        <taxon>Clostridiaceae</taxon>
        <taxon>Clostridium</taxon>
    </lineage>
</organism>
<dbReference type="AlphaFoldDB" id="A0AAW9HYI6"/>
<evidence type="ECO:0000313" key="2">
    <source>
        <dbReference type="Proteomes" id="UP001288778"/>
    </source>
</evidence>
<dbReference type="EMBL" id="WNUI01000703">
    <property type="protein sequence ID" value="MDZ4910759.1"/>
    <property type="molecule type" value="Genomic_DNA"/>
</dbReference>
<gene>
    <name evidence="1" type="ORF">GNF68_17465</name>
</gene>
<protein>
    <submittedName>
        <fullName evidence="1">RNA polymerase sporulation sigma factor SigH</fullName>
        <ecNumber evidence="1">2.7.7.6</ecNumber>
    </submittedName>
</protein>
<sequence>MGEILMLVANDNDYRVLDNNQQDEYNIVLKASNGDKIALEYIITKYKNFVK</sequence>
<keyword evidence="1" id="KW-0548">Nucleotidyltransferase</keyword>
<proteinExistence type="predicted"/>